<gene>
    <name evidence="3" type="ORF">AKJ09_05658</name>
</gene>
<reference evidence="3 4" key="1">
    <citation type="submission" date="2015-08" db="EMBL/GenBank/DDBJ databases">
        <authorList>
            <person name="Babu N.S."/>
            <person name="Beckwith C.J."/>
            <person name="Beseler K.G."/>
            <person name="Brison A."/>
            <person name="Carone J.V."/>
            <person name="Caskin T.P."/>
            <person name="Diamond M."/>
            <person name="Durham M.E."/>
            <person name="Foxe J.M."/>
            <person name="Go M."/>
            <person name="Henderson B.A."/>
            <person name="Jones I.B."/>
            <person name="McGettigan J.A."/>
            <person name="Micheletti S.J."/>
            <person name="Nasrallah M.E."/>
            <person name="Ortiz D."/>
            <person name="Piller C.R."/>
            <person name="Privatt S.R."/>
            <person name="Schneider S.L."/>
            <person name="Sharp S."/>
            <person name="Smith T.C."/>
            <person name="Stanton J.D."/>
            <person name="Ullery H.E."/>
            <person name="Wilson R.J."/>
            <person name="Serrano M.G."/>
            <person name="Buck G."/>
            <person name="Lee V."/>
            <person name="Wang Y."/>
            <person name="Carvalho R."/>
            <person name="Voegtly L."/>
            <person name="Shi R."/>
            <person name="Duckworth R."/>
            <person name="Johnson A."/>
            <person name="Loviza R."/>
            <person name="Walstead R."/>
            <person name="Shah Z."/>
            <person name="Kiflezghi M."/>
            <person name="Wade K."/>
            <person name="Ball S.L."/>
            <person name="Bradley K.W."/>
            <person name="Asai D.J."/>
            <person name="Bowman C.A."/>
            <person name="Russell D.A."/>
            <person name="Pope W.H."/>
            <person name="Jacobs-Sera D."/>
            <person name="Hendrix R.W."/>
            <person name="Hatfull G.F."/>
        </authorList>
    </citation>
    <scope>NUCLEOTIDE SEQUENCE [LARGE SCALE GENOMIC DNA]</scope>
    <source>
        <strain evidence="3 4">DSM 27648</strain>
    </source>
</reference>
<evidence type="ECO:0000256" key="1">
    <source>
        <dbReference type="ARBA" id="ARBA00022527"/>
    </source>
</evidence>
<sequence length="157" mass="16566">MTHVLRATCTHSTDHVVAAHMTRKFAIEVGFDERSADEVAISAAELVGNAVRHAGAGVLELRAIEGPRAGIEIVVRDRGPGIASPELALVDGWSRGGMLTPDSMPTKGLGRGLGAVQRLTDAAEIRTTGRETVVTARRYVGPPSPTRSAMVTFVRDG</sequence>
<name>A0A0K1Q0Q4_9BACT</name>
<dbReference type="EMBL" id="CP012333">
    <property type="protein sequence ID" value="AKU98994.1"/>
    <property type="molecule type" value="Genomic_DNA"/>
</dbReference>
<organism evidence="3 4">
    <name type="scientific">Labilithrix luteola</name>
    <dbReference type="NCBI Taxonomy" id="1391654"/>
    <lineage>
        <taxon>Bacteria</taxon>
        <taxon>Pseudomonadati</taxon>
        <taxon>Myxococcota</taxon>
        <taxon>Polyangia</taxon>
        <taxon>Polyangiales</taxon>
        <taxon>Labilitrichaceae</taxon>
        <taxon>Labilithrix</taxon>
    </lineage>
</organism>
<evidence type="ECO:0000259" key="2">
    <source>
        <dbReference type="Pfam" id="PF13581"/>
    </source>
</evidence>
<accession>A0A0K1Q0Q4</accession>
<dbReference type="Proteomes" id="UP000064967">
    <property type="component" value="Chromosome"/>
</dbReference>
<dbReference type="Pfam" id="PF13581">
    <property type="entry name" value="HATPase_c_2"/>
    <property type="match status" value="1"/>
</dbReference>
<dbReference type="STRING" id="1391654.AKJ09_05658"/>
<dbReference type="GO" id="GO:0004674">
    <property type="term" value="F:protein serine/threonine kinase activity"/>
    <property type="evidence" value="ECO:0007669"/>
    <property type="project" value="UniProtKB-KW"/>
</dbReference>
<dbReference type="InterPro" id="IPR036890">
    <property type="entry name" value="HATPase_C_sf"/>
</dbReference>
<keyword evidence="1" id="KW-0808">Transferase</keyword>
<proteinExistence type="predicted"/>
<evidence type="ECO:0000313" key="4">
    <source>
        <dbReference type="Proteomes" id="UP000064967"/>
    </source>
</evidence>
<dbReference type="PANTHER" id="PTHR35526">
    <property type="entry name" value="ANTI-SIGMA-F FACTOR RSBW-RELATED"/>
    <property type="match status" value="1"/>
</dbReference>
<dbReference type="SUPFAM" id="SSF55874">
    <property type="entry name" value="ATPase domain of HSP90 chaperone/DNA topoisomerase II/histidine kinase"/>
    <property type="match status" value="1"/>
</dbReference>
<dbReference type="Gene3D" id="3.30.565.10">
    <property type="entry name" value="Histidine kinase-like ATPase, C-terminal domain"/>
    <property type="match status" value="1"/>
</dbReference>
<feature type="domain" description="Histidine kinase/HSP90-like ATPase" evidence="2">
    <location>
        <begin position="18"/>
        <end position="137"/>
    </location>
</feature>
<keyword evidence="4" id="KW-1185">Reference proteome</keyword>
<evidence type="ECO:0000313" key="3">
    <source>
        <dbReference type="EMBL" id="AKU98994.1"/>
    </source>
</evidence>
<keyword evidence="1" id="KW-0723">Serine/threonine-protein kinase</keyword>
<dbReference type="InterPro" id="IPR050267">
    <property type="entry name" value="Anti-sigma-factor_SerPK"/>
</dbReference>
<keyword evidence="1" id="KW-0418">Kinase</keyword>
<dbReference type="AlphaFoldDB" id="A0A0K1Q0Q4"/>
<dbReference type="OrthoDB" id="9799195at2"/>
<protein>
    <submittedName>
        <fullName evidence="3">Anti-sigma B factor RsbT</fullName>
    </submittedName>
</protein>
<dbReference type="KEGG" id="llu:AKJ09_05658"/>
<dbReference type="PANTHER" id="PTHR35526:SF3">
    <property type="entry name" value="ANTI-SIGMA-F FACTOR RSBW"/>
    <property type="match status" value="1"/>
</dbReference>
<dbReference type="InterPro" id="IPR003594">
    <property type="entry name" value="HATPase_dom"/>
</dbReference>